<sequence>MTDVIENECNLSWKREQIREKRQVAAESRKNELLRKQSWREQVKRDKLLESSEDTPVDNELLYDITDSAIGGPSPEASHTNQREYKRPTRKCKEVSQKLTANIIRKGKRPRIGNVDDPNSARENGISCIVNVVSDINECTTDFDINASVKFRSEKDVVYAVESLSKETQTTWQSDDNETGSQSSSDQEVVRLRRTLQLTILREAKLRRAVSKLQELVDELEDEKSRFNSSWRSKYYRLLKKNPLDPLEENVNIVEAQGPVEVRKRLLYCEALEQQLSDRQKLLIKQKDKIVFRRCVSGKILKKYKCMKDMTNLVSLKSQKKYADSLSLVNPISRPKRVAKRVQRNHAVRIFLERDENSALAPGVKDTITKNKVTKRKRYLQGTLDELYDKYNSQNSAVKMSRSTFYRAKPFWIVHRRMSDRDTCMCKTHSDMHFLIEKMRHLKWLDTVSSLSFQKLFVCDIDSRSCCYGTCDECRDKSVERLLMNRDINYDDLVAFFKWVTKKVSRLGAKELIYDVQITSKEKITCSIKDFIQEVNKTIPPYLQHVYLTTHQYKTLEIIRTSIEEGHVYLVNDFSQNYLLKFETAIQRSHFGASQKQASLHTGAFFYINPLTKEIVCVSFCTISECLRHDAVAIWAHLEPIMKLIRVEVPNWNTLHIQSDGPSTQYKNKTNLYLFKENCKELGLEYGSWNFTSPGHGKSTADGIGGNSKGLCDRAVLNGNDVHSVERMVEVINSSKTQKTKAFLITAAEMQEMDSKFSQLLPDKAVPNTTKISQVVWSRSNPDVLNLNSLSCSYCICNKLYEQPCQHFSLRPPTWCFEGRISSSKTERRQVVTMIRSGKNKDNPKISGTGPAVGARRSTRCKKK</sequence>
<evidence type="ECO:0000313" key="2">
    <source>
        <dbReference type="Proteomes" id="UP001239111"/>
    </source>
</evidence>
<organism evidence="1 2">
    <name type="scientific">Eretmocerus hayati</name>
    <dbReference type="NCBI Taxonomy" id="131215"/>
    <lineage>
        <taxon>Eukaryota</taxon>
        <taxon>Metazoa</taxon>
        <taxon>Ecdysozoa</taxon>
        <taxon>Arthropoda</taxon>
        <taxon>Hexapoda</taxon>
        <taxon>Insecta</taxon>
        <taxon>Pterygota</taxon>
        <taxon>Neoptera</taxon>
        <taxon>Endopterygota</taxon>
        <taxon>Hymenoptera</taxon>
        <taxon>Apocrita</taxon>
        <taxon>Proctotrupomorpha</taxon>
        <taxon>Chalcidoidea</taxon>
        <taxon>Aphelinidae</taxon>
        <taxon>Aphelininae</taxon>
        <taxon>Eretmocerus</taxon>
    </lineage>
</organism>
<evidence type="ECO:0000313" key="1">
    <source>
        <dbReference type="EMBL" id="KAJ8668911.1"/>
    </source>
</evidence>
<proteinExistence type="predicted"/>
<accession>A0ACC2NDC7</accession>
<keyword evidence="2" id="KW-1185">Reference proteome</keyword>
<comment type="caution">
    <text evidence="1">The sequence shown here is derived from an EMBL/GenBank/DDBJ whole genome shotgun (WGS) entry which is preliminary data.</text>
</comment>
<reference evidence="1" key="1">
    <citation type="submission" date="2023-04" db="EMBL/GenBank/DDBJ databases">
        <title>A chromosome-level genome assembly of the parasitoid wasp Eretmocerus hayati.</title>
        <authorList>
            <person name="Zhong Y."/>
            <person name="Liu S."/>
            <person name="Liu Y."/>
        </authorList>
    </citation>
    <scope>NUCLEOTIDE SEQUENCE</scope>
    <source>
        <strain evidence="1">ZJU_SS_LIU_2023</strain>
    </source>
</reference>
<dbReference type="EMBL" id="CM056743">
    <property type="protein sequence ID" value="KAJ8668911.1"/>
    <property type="molecule type" value="Genomic_DNA"/>
</dbReference>
<name>A0ACC2NDC7_9HYME</name>
<protein>
    <submittedName>
        <fullName evidence="1">Uncharacterized protein</fullName>
    </submittedName>
</protein>
<dbReference type="Proteomes" id="UP001239111">
    <property type="component" value="Chromosome 3"/>
</dbReference>
<gene>
    <name evidence="1" type="ORF">QAD02_000170</name>
</gene>